<accession>A0A917FQB0</accession>
<sequence>MGSSVSRRILSIALSGALSLTAAAVISAAPAGADPVSSPPLSGITASDGTRVVSVTPVPGVRRFDVTVYSPSMDRTVDLQVFRPADTSVPRSTVYLLNGASGGEDSGSNWPDQADVQGFFADKNVNVVIPRAGAFSYYTDWKSDDPELGRNKWTTFFTKELPPVLNDSLGATGKQSIAGISTSGSSVLMLAANAPTLYSSVAAFSGCARTSDELGQAYVKLVVEARGGGETVNMWGKTDDPDWAANDAVLQADRLPRIPYYIATGNGLPGFDENLQSPRINGNVSTLVDRVVLGGGIEAITNACTHQLADRFSQLGIPATFDFRDNGTHSWAYWEDDLHKAWPMLRDSIGA</sequence>
<evidence type="ECO:0000313" key="2">
    <source>
        <dbReference type="EMBL" id="GGF97313.1"/>
    </source>
</evidence>
<dbReference type="Gene3D" id="3.40.50.1820">
    <property type="entry name" value="alpha/beta hydrolase"/>
    <property type="match status" value="1"/>
</dbReference>
<dbReference type="RefSeq" id="WP_188544013.1">
    <property type="nucleotide sequence ID" value="NZ_BMCU01000001.1"/>
</dbReference>
<organism evidence="2 3">
    <name type="scientific">Rhodococcoides trifolii</name>
    <dbReference type="NCBI Taxonomy" id="908250"/>
    <lineage>
        <taxon>Bacteria</taxon>
        <taxon>Bacillati</taxon>
        <taxon>Actinomycetota</taxon>
        <taxon>Actinomycetes</taxon>
        <taxon>Mycobacteriales</taxon>
        <taxon>Nocardiaceae</taxon>
        <taxon>Rhodococcoides</taxon>
    </lineage>
</organism>
<name>A0A917FQB0_9NOCA</name>
<keyword evidence="3" id="KW-1185">Reference proteome</keyword>
<feature type="signal peptide" evidence="1">
    <location>
        <begin position="1"/>
        <end position="33"/>
    </location>
</feature>
<dbReference type="InterPro" id="IPR000801">
    <property type="entry name" value="Esterase-like"/>
</dbReference>
<keyword evidence="1" id="KW-0732">Signal</keyword>
<dbReference type="AlphaFoldDB" id="A0A917FQB0"/>
<dbReference type="EMBL" id="BMCU01000001">
    <property type="protein sequence ID" value="GGF97313.1"/>
    <property type="molecule type" value="Genomic_DNA"/>
</dbReference>
<dbReference type="InterPro" id="IPR029058">
    <property type="entry name" value="AB_hydrolase_fold"/>
</dbReference>
<dbReference type="PANTHER" id="PTHR48098">
    <property type="entry name" value="ENTEROCHELIN ESTERASE-RELATED"/>
    <property type="match status" value="1"/>
</dbReference>
<evidence type="ECO:0000313" key="3">
    <source>
        <dbReference type="Proteomes" id="UP000654257"/>
    </source>
</evidence>
<evidence type="ECO:0000256" key="1">
    <source>
        <dbReference type="SAM" id="SignalP"/>
    </source>
</evidence>
<dbReference type="InterPro" id="IPR050583">
    <property type="entry name" value="Mycobacterial_A85_antigen"/>
</dbReference>
<dbReference type="PANTHER" id="PTHR48098:SF1">
    <property type="entry name" value="DIACYLGLYCEROL ACYLTRANSFERASE_MYCOLYLTRANSFERASE AG85A"/>
    <property type="match status" value="1"/>
</dbReference>
<reference evidence="2" key="1">
    <citation type="journal article" date="2014" name="Int. J. Syst. Evol. Microbiol.">
        <title>Complete genome sequence of Corynebacterium casei LMG S-19264T (=DSM 44701T), isolated from a smear-ripened cheese.</title>
        <authorList>
            <consortium name="US DOE Joint Genome Institute (JGI-PGF)"/>
            <person name="Walter F."/>
            <person name="Albersmeier A."/>
            <person name="Kalinowski J."/>
            <person name="Ruckert C."/>
        </authorList>
    </citation>
    <scope>NUCLEOTIDE SEQUENCE</scope>
    <source>
        <strain evidence="2">CCM 7905</strain>
    </source>
</reference>
<dbReference type="GO" id="GO:0016747">
    <property type="term" value="F:acyltransferase activity, transferring groups other than amino-acyl groups"/>
    <property type="evidence" value="ECO:0007669"/>
    <property type="project" value="TreeGrafter"/>
</dbReference>
<protein>
    <submittedName>
        <fullName evidence="2">Esterase</fullName>
    </submittedName>
</protein>
<gene>
    <name evidence="2" type="ORF">GCM10007304_09120</name>
</gene>
<comment type="caution">
    <text evidence="2">The sequence shown here is derived from an EMBL/GenBank/DDBJ whole genome shotgun (WGS) entry which is preliminary data.</text>
</comment>
<dbReference type="Proteomes" id="UP000654257">
    <property type="component" value="Unassembled WGS sequence"/>
</dbReference>
<reference evidence="2" key="2">
    <citation type="submission" date="2020-09" db="EMBL/GenBank/DDBJ databases">
        <authorList>
            <person name="Sun Q."/>
            <person name="Sedlacek I."/>
        </authorList>
    </citation>
    <scope>NUCLEOTIDE SEQUENCE</scope>
    <source>
        <strain evidence="2">CCM 7905</strain>
    </source>
</reference>
<feature type="chain" id="PRO_5037379701" evidence="1">
    <location>
        <begin position="34"/>
        <end position="351"/>
    </location>
</feature>
<dbReference type="Pfam" id="PF00756">
    <property type="entry name" value="Esterase"/>
    <property type="match status" value="1"/>
</dbReference>
<dbReference type="SUPFAM" id="SSF53474">
    <property type="entry name" value="alpha/beta-Hydrolases"/>
    <property type="match status" value="1"/>
</dbReference>
<proteinExistence type="predicted"/>